<dbReference type="Gene3D" id="3.40.430.10">
    <property type="entry name" value="Dihydrofolate Reductase, subunit A"/>
    <property type="match status" value="1"/>
</dbReference>
<sequence>MATTLRHEFYETDEKLTLSIFDKGADPSQVSITFQDRKFTYTHGDKSLVLEPLKGQIDPDASDFTVGKIKIEARFVKRVLGRWGSLVGDSPDRKSCLASLSISYVAPAVPTETAATAAARQKRKNWEAITDDILTKEKEKSSEEDPNVGGDTALNSFFQKIFADADEDTKRAMMKSYQESGGTTLSTNWDEVKKGKVEVKPPQGAEWKNNLMSRLTIIVAATKANGIGVNARLPWRLPKEIKYFAQVTTQAPQGKQNAVIMGRNTWESIPKKFRPLPKRTNIVISRNPNYNLDATEGVVLQHNLQSALSLLDPTSSNNLHRGFIIGGATLYNESLELPLSETMPNVDRILLTRILQPDFAECDVFMPDFLKTGEQSEWKRASHDELSNWVGFDVPAGEQEENGIKYEFQMWVRK</sequence>
<evidence type="ECO:0000259" key="9">
    <source>
        <dbReference type="PROSITE" id="PS51203"/>
    </source>
</evidence>
<dbReference type="OrthoDB" id="414698at2759"/>
<evidence type="ECO:0000313" key="12">
    <source>
        <dbReference type="Proteomes" id="UP000284842"/>
    </source>
</evidence>
<gene>
    <name evidence="11" type="ORF">CVT24_012370</name>
</gene>
<dbReference type="SUPFAM" id="SSF53597">
    <property type="entry name" value="Dihydrofolate reductase-like"/>
    <property type="match status" value="1"/>
</dbReference>
<dbReference type="GO" id="GO:0004146">
    <property type="term" value="F:dihydrofolate reductase activity"/>
    <property type="evidence" value="ECO:0007669"/>
    <property type="project" value="UniProtKB-EC"/>
</dbReference>
<keyword evidence="4" id="KW-0554">One-carbon metabolism</keyword>
<dbReference type="InterPro" id="IPR024072">
    <property type="entry name" value="DHFR-like_dom_sf"/>
</dbReference>
<dbReference type="InterPro" id="IPR017925">
    <property type="entry name" value="DHFR_CS"/>
</dbReference>
<organism evidence="11 12">
    <name type="scientific">Panaeolus cyanescens</name>
    <dbReference type="NCBI Taxonomy" id="181874"/>
    <lineage>
        <taxon>Eukaryota</taxon>
        <taxon>Fungi</taxon>
        <taxon>Dikarya</taxon>
        <taxon>Basidiomycota</taxon>
        <taxon>Agaricomycotina</taxon>
        <taxon>Agaricomycetes</taxon>
        <taxon>Agaricomycetidae</taxon>
        <taxon>Agaricales</taxon>
        <taxon>Agaricineae</taxon>
        <taxon>Galeropsidaceae</taxon>
        <taxon>Panaeolus</taxon>
    </lineage>
</organism>
<dbReference type="Pfam" id="PF00186">
    <property type="entry name" value="DHFR_1"/>
    <property type="match status" value="1"/>
</dbReference>
<dbReference type="EMBL" id="NHTK01000137">
    <property type="protein sequence ID" value="PPR08126.1"/>
    <property type="molecule type" value="Genomic_DNA"/>
</dbReference>
<dbReference type="GO" id="GO:0006730">
    <property type="term" value="P:one-carbon metabolic process"/>
    <property type="evidence" value="ECO:0007669"/>
    <property type="project" value="UniProtKB-KW"/>
</dbReference>
<evidence type="ECO:0000313" key="11">
    <source>
        <dbReference type="EMBL" id="PPR08126.1"/>
    </source>
</evidence>
<dbReference type="InterPro" id="IPR008978">
    <property type="entry name" value="HSP20-like_chaperone"/>
</dbReference>
<dbReference type="InterPro" id="IPR007699">
    <property type="entry name" value="SGS_dom"/>
</dbReference>
<dbReference type="PROSITE" id="PS00075">
    <property type="entry name" value="DHFR_1"/>
    <property type="match status" value="1"/>
</dbReference>
<dbReference type="FunCoup" id="A0A409YYM8">
    <property type="interactions" value="510"/>
</dbReference>
<evidence type="ECO:0000259" key="10">
    <source>
        <dbReference type="PROSITE" id="PS51330"/>
    </source>
</evidence>
<evidence type="ECO:0000259" key="8">
    <source>
        <dbReference type="PROSITE" id="PS51048"/>
    </source>
</evidence>
<dbReference type="PANTHER" id="PTHR48069:SF3">
    <property type="entry name" value="DIHYDROFOLATE REDUCTASE"/>
    <property type="match status" value="1"/>
</dbReference>
<dbReference type="PROSITE" id="PS51330">
    <property type="entry name" value="DHFR_2"/>
    <property type="match status" value="1"/>
</dbReference>
<dbReference type="InterPro" id="IPR001796">
    <property type="entry name" value="DHFR_dom"/>
</dbReference>
<keyword evidence="6" id="KW-0560">Oxidoreductase</keyword>
<evidence type="ECO:0000256" key="6">
    <source>
        <dbReference type="ARBA" id="ARBA00023002"/>
    </source>
</evidence>
<dbReference type="PRINTS" id="PR00070">
    <property type="entry name" value="DHFR"/>
</dbReference>
<dbReference type="GO" id="GO:0046452">
    <property type="term" value="P:dihydrofolate metabolic process"/>
    <property type="evidence" value="ECO:0007669"/>
    <property type="project" value="TreeGrafter"/>
</dbReference>
<evidence type="ECO:0000256" key="3">
    <source>
        <dbReference type="ARBA" id="ARBA00018886"/>
    </source>
</evidence>
<dbReference type="UniPathway" id="UPA00077">
    <property type="reaction ID" value="UER00158"/>
</dbReference>
<proteinExistence type="inferred from homology"/>
<dbReference type="STRING" id="181874.A0A409YYM8"/>
<evidence type="ECO:0000256" key="5">
    <source>
        <dbReference type="ARBA" id="ARBA00022857"/>
    </source>
</evidence>
<dbReference type="SUPFAM" id="SSF49764">
    <property type="entry name" value="HSP20-like chaperones"/>
    <property type="match status" value="1"/>
</dbReference>
<dbReference type="PROSITE" id="PS51203">
    <property type="entry name" value="CS"/>
    <property type="match status" value="1"/>
</dbReference>
<reference evidence="11 12" key="1">
    <citation type="journal article" date="2018" name="Evol. Lett.">
        <title>Horizontal gene cluster transfer increased hallucinogenic mushroom diversity.</title>
        <authorList>
            <person name="Reynolds H.T."/>
            <person name="Vijayakumar V."/>
            <person name="Gluck-Thaler E."/>
            <person name="Korotkin H.B."/>
            <person name="Matheny P.B."/>
            <person name="Slot J.C."/>
        </authorList>
    </citation>
    <scope>NUCLEOTIDE SEQUENCE [LARGE SCALE GENOMIC DNA]</scope>
    <source>
        <strain evidence="11 12">2629</strain>
    </source>
</reference>
<dbReference type="AlphaFoldDB" id="A0A409YYM8"/>
<dbReference type="GO" id="GO:0046655">
    <property type="term" value="P:folic acid metabolic process"/>
    <property type="evidence" value="ECO:0007669"/>
    <property type="project" value="TreeGrafter"/>
</dbReference>
<feature type="domain" description="DHFR" evidence="10">
    <location>
        <begin position="214"/>
        <end position="413"/>
    </location>
</feature>
<dbReference type="InterPro" id="IPR012259">
    <property type="entry name" value="DHFR"/>
</dbReference>
<comment type="similarity">
    <text evidence="7">Belongs to the dihydrofolate reductase family.</text>
</comment>
<dbReference type="GO" id="GO:0046654">
    <property type="term" value="P:tetrahydrofolate biosynthetic process"/>
    <property type="evidence" value="ECO:0007669"/>
    <property type="project" value="UniProtKB-UniPathway"/>
</dbReference>
<dbReference type="Gene3D" id="2.60.40.790">
    <property type="match status" value="1"/>
</dbReference>
<dbReference type="InParanoid" id="A0A409YYM8"/>
<name>A0A409YYM8_9AGAR</name>
<dbReference type="PROSITE" id="PS51048">
    <property type="entry name" value="SGS"/>
    <property type="match status" value="1"/>
</dbReference>
<keyword evidence="12" id="KW-1185">Reference proteome</keyword>
<dbReference type="GO" id="GO:0050661">
    <property type="term" value="F:NADP binding"/>
    <property type="evidence" value="ECO:0007669"/>
    <property type="project" value="InterPro"/>
</dbReference>
<feature type="domain" description="SGS" evidence="8">
    <location>
        <begin position="115"/>
        <end position="212"/>
    </location>
</feature>
<dbReference type="Proteomes" id="UP000284842">
    <property type="component" value="Unassembled WGS sequence"/>
</dbReference>
<dbReference type="GO" id="GO:0005739">
    <property type="term" value="C:mitochondrion"/>
    <property type="evidence" value="ECO:0007669"/>
    <property type="project" value="TreeGrafter"/>
</dbReference>
<evidence type="ECO:0000256" key="7">
    <source>
        <dbReference type="RuleBase" id="RU004474"/>
    </source>
</evidence>
<evidence type="ECO:0000256" key="2">
    <source>
        <dbReference type="ARBA" id="ARBA00012856"/>
    </source>
</evidence>
<evidence type="ECO:0000256" key="4">
    <source>
        <dbReference type="ARBA" id="ARBA00022563"/>
    </source>
</evidence>
<accession>A0A409YYM8</accession>
<dbReference type="PANTHER" id="PTHR48069">
    <property type="entry name" value="DIHYDROFOLATE REDUCTASE"/>
    <property type="match status" value="1"/>
</dbReference>
<dbReference type="InterPro" id="IPR007052">
    <property type="entry name" value="CS_dom"/>
</dbReference>
<feature type="domain" description="CS" evidence="9">
    <location>
        <begin position="2"/>
        <end position="87"/>
    </location>
</feature>
<keyword evidence="5" id="KW-0521">NADP</keyword>
<dbReference type="CDD" id="cd06466">
    <property type="entry name" value="p23_CS_SGT1_like"/>
    <property type="match status" value="1"/>
</dbReference>
<protein>
    <recommendedName>
        <fullName evidence="3">Dihydrofolate reductase</fullName>
        <ecNumber evidence="2">1.5.1.3</ecNumber>
    </recommendedName>
</protein>
<dbReference type="Pfam" id="PF05002">
    <property type="entry name" value="SGS"/>
    <property type="match status" value="1"/>
</dbReference>
<dbReference type="EC" id="1.5.1.3" evidence="2"/>
<evidence type="ECO:0000256" key="1">
    <source>
        <dbReference type="ARBA" id="ARBA00004903"/>
    </source>
</evidence>
<dbReference type="Pfam" id="PF04969">
    <property type="entry name" value="CS"/>
    <property type="match status" value="1"/>
</dbReference>
<comment type="caution">
    <text evidence="11">The sequence shown here is derived from an EMBL/GenBank/DDBJ whole genome shotgun (WGS) entry which is preliminary data.</text>
</comment>
<dbReference type="CDD" id="cd00209">
    <property type="entry name" value="DHFR"/>
    <property type="match status" value="1"/>
</dbReference>
<comment type="pathway">
    <text evidence="1">Cofactor biosynthesis; tetrahydrofolate biosynthesis; 5,6,7,8-tetrahydrofolate from 7,8-dihydrofolate: step 1/1.</text>
</comment>